<feature type="non-terminal residue" evidence="2">
    <location>
        <position position="207"/>
    </location>
</feature>
<reference evidence="2" key="1">
    <citation type="journal article" date="2020" name="Stud. Mycol.">
        <title>101 Dothideomycetes genomes: a test case for predicting lifestyles and emergence of pathogens.</title>
        <authorList>
            <person name="Haridas S."/>
            <person name="Albert R."/>
            <person name="Binder M."/>
            <person name="Bloem J."/>
            <person name="Labutti K."/>
            <person name="Salamov A."/>
            <person name="Andreopoulos B."/>
            <person name="Baker S."/>
            <person name="Barry K."/>
            <person name="Bills G."/>
            <person name="Bluhm B."/>
            <person name="Cannon C."/>
            <person name="Castanera R."/>
            <person name="Culley D."/>
            <person name="Daum C."/>
            <person name="Ezra D."/>
            <person name="Gonzalez J."/>
            <person name="Henrissat B."/>
            <person name="Kuo A."/>
            <person name="Liang C."/>
            <person name="Lipzen A."/>
            <person name="Lutzoni F."/>
            <person name="Magnuson J."/>
            <person name="Mondo S."/>
            <person name="Nolan M."/>
            <person name="Ohm R."/>
            <person name="Pangilinan J."/>
            <person name="Park H.-J."/>
            <person name="Ramirez L."/>
            <person name="Alfaro M."/>
            <person name="Sun H."/>
            <person name="Tritt A."/>
            <person name="Yoshinaga Y."/>
            <person name="Zwiers L.-H."/>
            <person name="Turgeon B."/>
            <person name="Goodwin S."/>
            <person name="Spatafora J."/>
            <person name="Crous P."/>
            <person name="Grigoriev I."/>
        </authorList>
    </citation>
    <scope>NUCLEOTIDE SEQUENCE</scope>
    <source>
        <strain evidence="2">CBS 175.79</strain>
    </source>
</reference>
<dbReference type="EMBL" id="ML978074">
    <property type="protein sequence ID" value="KAF2011732.1"/>
    <property type="molecule type" value="Genomic_DNA"/>
</dbReference>
<dbReference type="PANTHER" id="PTHR35006">
    <property type="entry name" value="GLYOXALASE FAMILY PROTEIN (AFU_ORTHOLOGUE AFUA_5G14830)"/>
    <property type="match status" value="1"/>
</dbReference>
<dbReference type="AlphaFoldDB" id="A0A6A5XF77"/>
<dbReference type="RefSeq" id="XP_033380071.1">
    <property type="nucleotide sequence ID" value="XM_033529062.1"/>
</dbReference>
<evidence type="ECO:0000313" key="3">
    <source>
        <dbReference type="Proteomes" id="UP000799778"/>
    </source>
</evidence>
<dbReference type="InterPro" id="IPR029068">
    <property type="entry name" value="Glyas_Bleomycin-R_OHBP_Dase"/>
</dbReference>
<feature type="region of interest" description="Disordered" evidence="1">
    <location>
        <begin position="105"/>
        <end position="133"/>
    </location>
</feature>
<evidence type="ECO:0000313" key="2">
    <source>
        <dbReference type="EMBL" id="KAF2011732.1"/>
    </source>
</evidence>
<proteinExistence type="predicted"/>
<evidence type="ECO:0000256" key="1">
    <source>
        <dbReference type="SAM" id="MobiDB-lite"/>
    </source>
</evidence>
<dbReference type="Gene3D" id="3.10.180.10">
    <property type="entry name" value="2,3-Dihydroxybiphenyl 1,2-Dioxygenase, domain 1"/>
    <property type="match status" value="1"/>
</dbReference>
<dbReference type="SUPFAM" id="SSF54593">
    <property type="entry name" value="Glyoxalase/Bleomycin resistance protein/Dihydroxybiphenyl dioxygenase"/>
    <property type="match status" value="1"/>
</dbReference>
<dbReference type="OrthoDB" id="10249419at2759"/>
<sequence length="207" mass="21300">MNRTVTDSEYSVKAGAAHIAFTAHSRTAVRDFYTAALTAGGRPNGAPANRTGEEEHFNAAILDFDGNSIEVVYRNGPDIRDDGTVMQHSRVITWRRTVTESIRDDRSVVSSRTSKPASVVAPPASVAPSQDPFAASGVSKAASLVRSLSEPCAVPQAPAASAAPAPTVTAPASNGDSAAKTIIGTLLGAAAGAAITYAMCKSERDSA</sequence>
<protein>
    <recommendedName>
        <fullName evidence="4">VOC domain-containing protein</fullName>
    </recommendedName>
</protein>
<dbReference type="PANTHER" id="PTHR35006:SF3">
    <property type="entry name" value="GLYOXALASE FAMILY PROTEIN (AFU_ORTHOLOGUE AFUA_3G06020)"/>
    <property type="match status" value="1"/>
</dbReference>
<feature type="compositionally biased region" description="Low complexity" evidence="1">
    <location>
        <begin position="108"/>
        <end position="129"/>
    </location>
</feature>
<gene>
    <name evidence="2" type="ORF">BU24DRAFT_426825</name>
</gene>
<organism evidence="2 3">
    <name type="scientific">Aaosphaeria arxii CBS 175.79</name>
    <dbReference type="NCBI Taxonomy" id="1450172"/>
    <lineage>
        <taxon>Eukaryota</taxon>
        <taxon>Fungi</taxon>
        <taxon>Dikarya</taxon>
        <taxon>Ascomycota</taxon>
        <taxon>Pezizomycotina</taxon>
        <taxon>Dothideomycetes</taxon>
        <taxon>Pleosporomycetidae</taxon>
        <taxon>Pleosporales</taxon>
        <taxon>Pleosporales incertae sedis</taxon>
        <taxon>Aaosphaeria</taxon>
    </lineage>
</organism>
<name>A0A6A5XF77_9PLEO</name>
<dbReference type="GeneID" id="54286459"/>
<keyword evidence="3" id="KW-1185">Reference proteome</keyword>
<accession>A0A6A5XF77</accession>
<evidence type="ECO:0008006" key="4">
    <source>
        <dbReference type="Google" id="ProtNLM"/>
    </source>
</evidence>
<dbReference type="Proteomes" id="UP000799778">
    <property type="component" value="Unassembled WGS sequence"/>
</dbReference>